<dbReference type="Pfam" id="PF00501">
    <property type="entry name" value="AMP-binding"/>
    <property type="match status" value="1"/>
</dbReference>
<dbReference type="CDD" id="cd05930">
    <property type="entry name" value="A_NRPS"/>
    <property type="match status" value="1"/>
</dbReference>
<dbReference type="Pfam" id="PF00550">
    <property type="entry name" value="PP-binding"/>
    <property type="match status" value="1"/>
</dbReference>
<evidence type="ECO:0000256" key="3">
    <source>
        <dbReference type="SAM" id="MobiDB-lite"/>
    </source>
</evidence>
<feature type="domain" description="Carrier" evidence="4">
    <location>
        <begin position="548"/>
        <end position="625"/>
    </location>
</feature>
<dbReference type="Pfam" id="PF13193">
    <property type="entry name" value="AMP-binding_C"/>
    <property type="match status" value="1"/>
</dbReference>
<dbReference type="InterPro" id="IPR009081">
    <property type="entry name" value="PP-bd_ACP"/>
</dbReference>
<dbReference type="GO" id="GO:0044550">
    <property type="term" value="P:secondary metabolite biosynthetic process"/>
    <property type="evidence" value="ECO:0007669"/>
    <property type="project" value="TreeGrafter"/>
</dbReference>
<name>A0AB39R3N0_9ACTN</name>
<dbReference type="GO" id="GO:0005737">
    <property type="term" value="C:cytoplasm"/>
    <property type="evidence" value="ECO:0007669"/>
    <property type="project" value="TreeGrafter"/>
</dbReference>
<dbReference type="NCBIfam" id="TIGR01733">
    <property type="entry name" value="AA-adenyl-dom"/>
    <property type="match status" value="1"/>
</dbReference>
<dbReference type="SUPFAM" id="SSF47336">
    <property type="entry name" value="ACP-like"/>
    <property type="match status" value="1"/>
</dbReference>
<reference evidence="5" key="1">
    <citation type="submission" date="2024-07" db="EMBL/GenBank/DDBJ databases">
        <authorList>
            <person name="Yu S.T."/>
        </authorList>
    </citation>
    <scope>NUCLEOTIDE SEQUENCE</scope>
    <source>
        <strain evidence="5">R39</strain>
    </source>
</reference>
<protein>
    <submittedName>
        <fullName evidence="5">Non-ribosomal peptide synthetase</fullName>
    </submittedName>
</protein>
<dbReference type="PANTHER" id="PTHR45527:SF1">
    <property type="entry name" value="FATTY ACID SYNTHASE"/>
    <property type="match status" value="1"/>
</dbReference>
<dbReference type="Gene3D" id="1.10.1200.10">
    <property type="entry name" value="ACP-like"/>
    <property type="match status" value="1"/>
</dbReference>
<dbReference type="InterPro" id="IPR042099">
    <property type="entry name" value="ANL_N_sf"/>
</dbReference>
<proteinExistence type="predicted"/>
<dbReference type="SUPFAM" id="SSF56801">
    <property type="entry name" value="Acetyl-CoA synthetase-like"/>
    <property type="match status" value="1"/>
</dbReference>
<feature type="region of interest" description="Disordered" evidence="3">
    <location>
        <begin position="523"/>
        <end position="544"/>
    </location>
</feature>
<accession>A0AB39R3N0</accession>
<dbReference type="GO" id="GO:0017000">
    <property type="term" value="P:antibiotic biosynthetic process"/>
    <property type="evidence" value="ECO:0007669"/>
    <property type="project" value="UniProtKB-ARBA"/>
</dbReference>
<dbReference type="InterPro" id="IPR045851">
    <property type="entry name" value="AMP-bd_C_sf"/>
</dbReference>
<dbReference type="InterPro" id="IPR025110">
    <property type="entry name" value="AMP-bd_C"/>
</dbReference>
<dbReference type="GO" id="GO:0031177">
    <property type="term" value="F:phosphopantetheine binding"/>
    <property type="evidence" value="ECO:0007669"/>
    <property type="project" value="InterPro"/>
</dbReference>
<dbReference type="EMBL" id="CP163441">
    <property type="protein sequence ID" value="XDQ47629.1"/>
    <property type="molecule type" value="Genomic_DNA"/>
</dbReference>
<organism evidence="5">
    <name type="scientific">Streptomyces sp. R39</name>
    <dbReference type="NCBI Taxonomy" id="3238631"/>
    <lineage>
        <taxon>Bacteria</taxon>
        <taxon>Bacillati</taxon>
        <taxon>Actinomycetota</taxon>
        <taxon>Actinomycetes</taxon>
        <taxon>Kitasatosporales</taxon>
        <taxon>Streptomycetaceae</taxon>
        <taxon>Streptomyces</taxon>
    </lineage>
</organism>
<dbReference type="InterPro" id="IPR010071">
    <property type="entry name" value="AA_adenyl_dom"/>
</dbReference>
<dbReference type="Gene3D" id="3.40.50.12780">
    <property type="entry name" value="N-terminal domain of ligase-like"/>
    <property type="match status" value="1"/>
</dbReference>
<dbReference type="InterPro" id="IPR020806">
    <property type="entry name" value="PKS_PP-bd"/>
</dbReference>
<feature type="region of interest" description="Disordered" evidence="3">
    <location>
        <begin position="125"/>
        <end position="155"/>
    </location>
</feature>
<dbReference type="InterPro" id="IPR036736">
    <property type="entry name" value="ACP-like_sf"/>
</dbReference>
<dbReference type="Gene3D" id="3.30.300.30">
    <property type="match status" value="1"/>
</dbReference>
<evidence type="ECO:0000256" key="1">
    <source>
        <dbReference type="ARBA" id="ARBA00022450"/>
    </source>
</evidence>
<dbReference type="PROSITE" id="PS50075">
    <property type="entry name" value="CARRIER"/>
    <property type="match status" value="1"/>
</dbReference>
<dbReference type="SMART" id="SM00823">
    <property type="entry name" value="PKS_PP"/>
    <property type="match status" value="1"/>
</dbReference>
<evidence type="ECO:0000256" key="2">
    <source>
        <dbReference type="ARBA" id="ARBA00022553"/>
    </source>
</evidence>
<dbReference type="AlphaFoldDB" id="A0AB39R3N0"/>
<dbReference type="RefSeq" id="WP_369226526.1">
    <property type="nucleotide sequence ID" value="NZ_CP163441.1"/>
</dbReference>
<keyword evidence="1" id="KW-0596">Phosphopantetheine</keyword>
<dbReference type="PANTHER" id="PTHR45527">
    <property type="entry name" value="NONRIBOSOMAL PEPTIDE SYNTHETASE"/>
    <property type="match status" value="1"/>
</dbReference>
<dbReference type="InterPro" id="IPR000873">
    <property type="entry name" value="AMP-dep_synth/lig_dom"/>
</dbReference>
<dbReference type="GO" id="GO:0043041">
    <property type="term" value="P:amino acid activation for nonribosomal peptide biosynthetic process"/>
    <property type="evidence" value="ECO:0007669"/>
    <property type="project" value="TreeGrafter"/>
</dbReference>
<sequence length="645" mass="67541">MTGASDTVAGPDALSRLWREVVIRHGGRPALTDGRHTLTYRQLGIAAKSVAGRLIAAGAGPGRYVMLDALAPLDAVVGMLGALAAGAAFAVLEDGLPESARAARCARIDAALLVGRGAAPGGTDLPPWVDLSPQLDGPAPESAGDDPGDRTAVPGGPAYAMFTSGSTGEPKAVEIGRDALHGFALAAADRLALGPGDRWLQLASLGFDVVVEEVFPVLAHGGTVVCRPGTAVPDPQDLHALLRDLDVTVVELSTQYWREYARWLDVRGTTTPLPLRRVLVGGERMDPDDWRRWERAGRAALVHVYGLTECTVTSTMYEGPLAEAAAEVPVGTPLANAEVSVRGPGRHPVAPGEVGEIHIGGPSLASGYLGDPEQTARRFVTGPRPGDGRLYATGDLGRVLPDGNVEFHGRVDDQMKIRGHRLEPASVERLLAADPSVAQAVVLADARTRNTLLACLVPAGPATAPPPDGVLPVTAEQRARLLARVTAELPGWAAPQRLFWTGALPKNAHGKVDRRGLAARLATENRAASGSAPAPGAPAPDGPPVAASAAVELLPAVLRRFRDLLDDPEFGVDADFFAGGGQSILAMRLVTELRADFPGTVGLRATTVFDHPTPRRLAHWLLAAQTRPRSVSTPFPPAAPKEHKD</sequence>
<evidence type="ECO:0000259" key="4">
    <source>
        <dbReference type="PROSITE" id="PS50075"/>
    </source>
</evidence>
<gene>
    <name evidence="5" type="ORF">AB5J52_38100</name>
</gene>
<evidence type="ECO:0000313" key="5">
    <source>
        <dbReference type="EMBL" id="XDQ47629.1"/>
    </source>
</evidence>
<keyword evidence="2" id="KW-0597">Phosphoprotein</keyword>